<feature type="compositionally biased region" description="Polar residues" evidence="3">
    <location>
        <begin position="1433"/>
        <end position="1446"/>
    </location>
</feature>
<dbReference type="InterPro" id="IPR009057">
    <property type="entry name" value="Homeodomain-like_sf"/>
</dbReference>
<feature type="region of interest" description="Disordered" evidence="3">
    <location>
        <begin position="1805"/>
        <end position="1882"/>
    </location>
</feature>
<feature type="region of interest" description="Disordered" evidence="3">
    <location>
        <begin position="1480"/>
        <end position="1535"/>
    </location>
</feature>
<dbReference type="GO" id="GO:0035267">
    <property type="term" value="C:NuA4 histone acetyltransferase complex"/>
    <property type="evidence" value="ECO:0007669"/>
    <property type="project" value="InterPro"/>
</dbReference>
<feature type="compositionally biased region" description="Polar residues" evidence="3">
    <location>
        <begin position="1873"/>
        <end position="1882"/>
    </location>
</feature>
<sequence>MHGFSSGSALVVNAEVDSMGGVFGGGGVGADTITSPQRAVIEKVQAELRQEYDVREERRRELEFLEKGGDPLEFKLSTASSLSLQSTSVTDQQPYKLVSSEAKGSFARAASPHGDSVESSGRPVVRLLSEPDSADNLMLFDGENEFAEVDRSLAHPSKCIFTPSKQSHKLDVHDNSKELRSSAAFNVPRNSYRRRSRPNRDGARTGSNHAVLARSTSLTSRHPPREVKGLSSDAEIQTDQTVLVNPNPVPPSQKKGTASQSSENPSELNCLKAAESTANASKDLINDNDNQKKFLIRRSPEIVHKDQECALKKRDMGSTVIECHPSEVITKPEDLATRGQNNGCDGSKDNMNDLCVDVQNNSVAVASKVLDSESSCIDMGSNTDGCNGNELSTNQKGTGNVKEHMLVPKVTPVKEEATEIEERRSSQPLDRAVLCEDNNLNNQNQENELQCGAEKEGKINYFVLGNTLKDIVAVQSVQVDTTAYSETDIHVSGSGTAPSITNQESVKSSLVELPAPKLSIENLAVTMKKKESNAKAVSKADEDAVLKEAGVIEAKRKRIATLSTAVFPIENHRKSHWDYVIDEMQWLANDFAQERLWKMTAAAQICHRVAYNSQLRVEEKRRTREQKRVAHLLSEAVKQFWSSVQDSNNDMPLTCRKDSALTLRQYALNFLKFNSSCVQHHQAEVPETPDRNSDLGTLGISWNDNWTEGNLFYVVPSGAMKKYKKLIESHAAHNEKTFSSLQEDEETSALDTLTAFGASRSAYEEEQGETSTYGCNISKPSGYAQKKRKILPNGYGRRSYEAGADLMNTQCMENKLVIHQAVFMGKRPASSLNVSIPTKRVRTASRQRVLSPFTAGTSECVPLPSKADASSGDTSSFHDDQSTPYGESIMANNLEVESVRDFEKKLHFDSTEVSKPRKKKKPKKVGSAYEQRWQIDSNFQSEQRENSKKRSEAHQLESNGCDGLLDQHILKKPKVKRPSALDNSFNNILPVAGSVPSPVASQMSNMSKLNIKIIGGGEQGRKTKASKVPRKQQGSGSPWSQFEDQALIVLVHDMGPNWELVSDAINFTLQFKCVYRKPNECKERHKVLMDKTTGDGTDSAEDSGSSQPYSYTLPGIPKGSARQLFQQLQRPMEEEILKSHFEKIIIVMQKQHYRKIQNGNHDLKQLQQPHGSHMLALSQVCPNNLNGGPALTPLDLCDQTTSDTDITSLGYQSPLDNCLPMSNQFSVASMPASQGPATPMLVGNNFSSLPGSLNPYVRDGRFSIPRSASLSIDEQHRMQHYNQVLPARSIQQPAPTTSEPGTERGMRMLPGGSGMSVTRGVNRSVHVARPGFQTMAPSATVNSGVGHSLGMVTMSSPVNMLSGSSSGQGNSDMSAHDALHMMRPRQSQETQRKVLAPEIQMRVPQANQGVPPYGGSTFPNQTGVPPMPVPSRSLHQQSLAVSSQQTQILNHRPHFQGANHASNPQQQAYALRLMKERQLQQRIMQQQHHQQQQQHHQFVSSNAAQPRAQQPTQLPASTSLPNTSQVRPQVSSSPVPFSALAASSSLTSVPHQHKLQMPPHRLVRNSQTAGSGLANHVGKQRRQLQQQSQALQFQQAGRHHPEQRQQPLSQQHIKHVKGVGRENVIQQSPSTDSCLPNGLSSTPGNASSERCEQAMHSVQGQGSYSESALNLVRNTKKLVSPNSLSQSQPTCPGQVAQASNNIEIVASHSDNISNLAPVSSVCHESVAPLDTTTSSNHQQPQLQLQSQQKAVNDNPSAPQNVLQANRQVNCDMRTKLQSGESPVEQCNISNTSHPASIELQEGNDVKEGAPVGSSSADQRNPSEQLHDSVMSTPSSFASAGTHLADDAGETVESLGCKQSSQQVPSLVSQPQQHTSPVSQLQQ</sequence>
<proteinExistence type="inferred from homology"/>
<evidence type="ECO:0000256" key="2">
    <source>
        <dbReference type="ARBA" id="ARBA00022853"/>
    </source>
</evidence>
<gene>
    <name evidence="6" type="ORF">LIER_13049</name>
</gene>
<dbReference type="EMBL" id="BAABME010002586">
    <property type="protein sequence ID" value="GAA0155287.1"/>
    <property type="molecule type" value="Genomic_DNA"/>
</dbReference>
<dbReference type="PANTHER" id="PTHR46774">
    <property type="entry name" value="CHROMATIN MODIFICATION-RELATED PROTEIN EAF1 A-RELATED"/>
    <property type="match status" value="1"/>
</dbReference>
<dbReference type="InterPro" id="IPR001005">
    <property type="entry name" value="SANT/Myb"/>
</dbReference>
<feature type="compositionally biased region" description="Low complexity" evidence="3">
    <location>
        <begin position="1858"/>
        <end position="1872"/>
    </location>
</feature>
<dbReference type="Gene3D" id="1.10.10.60">
    <property type="entry name" value="Homeodomain-like"/>
    <property type="match status" value="1"/>
</dbReference>
<feature type="compositionally biased region" description="Polar residues" evidence="3">
    <location>
        <begin position="234"/>
        <end position="244"/>
    </location>
</feature>
<feature type="domain" description="Myb-like" evidence="4">
    <location>
        <begin position="1031"/>
        <end position="1089"/>
    </location>
</feature>
<evidence type="ECO:0000256" key="1">
    <source>
        <dbReference type="ARBA" id="ARBA00008913"/>
    </source>
</evidence>
<protein>
    <submittedName>
        <fullName evidence="6">Chromatin/chromatin-binding, or -regulatory protein</fullName>
    </submittedName>
</protein>
<evidence type="ECO:0000259" key="5">
    <source>
        <dbReference type="PROSITE" id="PS51204"/>
    </source>
</evidence>
<keyword evidence="7" id="KW-1185">Reference proteome</keyword>
<dbReference type="InterPro" id="IPR014012">
    <property type="entry name" value="HSA_dom"/>
</dbReference>
<feature type="region of interest" description="Disordered" evidence="3">
    <location>
        <begin position="1627"/>
        <end position="1659"/>
    </location>
</feature>
<dbReference type="SUPFAM" id="SSF46689">
    <property type="entry name" value="Homeodomain-like"/>
    <property type="match status" value="1"/>
</dbReference>
<dbReference type="PANTHER" id="PTHR46774:SF3">
    <property type="entry name" value="CHROMATIN MODIFICATION-RELATED PROTEIN EAF1 A-RELATED"/>
    <property type="match status" value="1"/>
</dbReference>
<dbReference type="Pfam" id="PF07529">
    <property type="entry name" value="HSA"/>
    <property type="match status" value="1"/>
</dbReference>
<feature type="compositionally biased region" description="Basic and acidic residues" evidence="3">
    <location>
        <begin position="168"/>
        <end position="180"/>
    </location>
</feature>
<comment type="caution">
    <text evidence="6">The sequence shown here is derived from an EMBL/GenBank/DDBJ whole genome shotgun (WGS) entry which is preliminary data.</text>
</comment>
<feature type="compositionally biased region" description="Polar residues" evidence="3">
    <location>
        <begin position="1749"/>
        <end position="1758"/>
    </location>
</feature>
<evidence type="ECO:0000259" key="4">
    <source>
        <dbReference type="PROSITE" id="PS50090"/>
    </source>
</evidence>
<feature type="compositionally biased region" description="Low complexity" evidence="3">
    <location>
        <begin position="1480"/>
        <end position="1497"/>
    </location>
</feature>
<feature type="compositionally biased region" description="Low complexity" evidence="3">
    <location>
        <begin position="1583"/>
        <end position="1596"/>
    </location>
</feature>
<feature type="compositionally biased region" description="Polar residues" evidence="3">
    <location>
        <begin position="1498"/>
        <end position="1523"/>
    </location>
</feature>
<dbReference type="Pfam" id="PF13921">
    <property type="entry name" value="Myb_DNA-bind_6"/>
    <property type="match status" value="1"/>
</dbReference>
<feature type="compositionally biased region" description="Polar residues" evidence="3">
    <location>
        <begin position="1290"/>
        <end position="1300"/>
    </location>
</feature>
<feature type="compositionally biased region" description="Polar residues" evidence="3">
    <location>
        <begin position="1812"/>
        <end position="1838"/>
    </location>
</feature>
<feature type="compositionally biased region" description="Polar residues" evidence="3">
    <location>
        <begin position="254"/>
        <end position="267"/>
    </location>
</feature>
<feature type="region of interest" description="Disordered" evidence="3">
    <location>
        <begin position="165"/>
        <end position="268"/>
    </location>
</feature>
<keyword evidence="2" id="KW-0156">Chromatin regulator</keyword>
<accession>A0AAV3PU02</accession>
<dbReference type="CDD" id="cd00167">
    <property type="entry name" value="SANT"/>
    <property type="match status" value="1"/>
</dbReference>
<organism evidence="6 7">
    <name type="scientific">Lithospermum erythrorhizon</name>
    <name type="common">Purple gromwell</name>
    <name type="synonym">Lithospermum officinale var. erythrorhizon</name>
    <dbReference type="NCBI Taxonomy" id="34254"/>
    <lineage>
        <taxon>Eukaryota</taxon>
        <taxon>Viridiplantae</taxon>
        <taxon>Streptophyta</taxon>
        <taxon>Embryophyta</taxon>
        <taxon>Tracheophyta</taxon>
        <taxon>Spermatophyta</taxon>
        <taxon>Magnoliopsida</taxon>
        <taxon>eudicotyledons</taxon>
        <taxon>Gunneridae</taxon>
        <taxon>Pentapetalae</taxon>
        <taxon>asterids</taxon>
        <taxon>lamiids</taxon>
        <taxon>Boraginales</taxon>
        <taxon>Boraginaceae</taxon>
        <taxon>Boraginoideae</taxon>
        <taxon>Lithospermeae</taxon>
        <taxon>Lithospermum</taxon>
    </lineage>
</organism>
<feature type="region of interest" description="Disordered" evidence="3">
    <location>
        <begin position="1017"/>
        <end position="1039"/>
    </location>
</feature>
<name>A0AAV3PU02_LITER</name>
<dbReference type="SMART" id="SM00573">
    <property type="entry name" value="HSA"/>
    <property type="match status" value="1"/>
</dbReference>
<evidence type="ECO:0000313" key="6">
    <source>
        <dbReference type="EMBL" id="GAA0155287.1"/>
    </source>
</evidence>
<feature type="compositionally biased region" description="Basic and acidic residues" evidence="3">
    <location>
        <begin position="942"/>
        <end position="955"/>
    </location>
</feature>
<feature type="region of interest" description="Disordered" evidence="3">
    <location>
        <begin position="910"/>
        <end position="959"/>
    </location>
</feature>
<dbReference type="PROSITE" id="PS51204">
    <property type="entry name" value="HSA"/>
    <property type="match status" value="1"/>
</dbReference>
<feature type="compositionally biased region" description="Polar residues" evidence="3">
    <location>
        <begin position="1627"/>
        <end position="1648"/>
    </location>
</feature>
<feature type="region of interest" description="Disordered" evidence="3">
    <location>
        <begin position="1427"/>
        <end position="1446"/>
    </location>
</feature>
<dbReference type="PROSITE" id="PS50090">
    <property type="entry name" value="MYB_LIKE"/>
    <property type="match status" value="1"/>
</dbReference>
<feature type="region of interest" description="Disordered" evidence="3">
    <location>
        <begin position="1290"/>
        <end position="1317"/>
    </location>
</feature>
<dbReference type="InterPro" id="IPR044798">
    <property type="entry name" value="EAF1A/B"/>
</dbReference>
<reference evidence="6 7" key="1">
    <citation type="submission" date="2024-01" db="EMBL/GenBank/DDBJ databases">
        <title>The complete chloroplast genome sequence of Lithospermum erythrorhizon: insights into the phylogenetic relationship among Boraginaceae species and the maternal lineages of purple gromwells.</title>
        <authorList>
            <person name="Okada T."/>
            <person name="Watanabe K."/>
        </authorList>
    </citation>
    <scope>NUCLEOTIDE SEQUENCE [LARGE SCALE GENOMIC DNA]</scope>
</reference>
<feature type="region of interest" description="Disordered" evidence="3">
    <location>
        <begin position="1571"/>
        <end position="1613"/>
    </location>
</feature>
<dbReference type="SMART" id="SM00717">
    <property type="entry name" value="SANT"/>
    <property type="match status" value="1"/>
</dbReference>
<comment type="similarity">
    <text evidence="1">Belongs to the EAF1 family.</text>
</comment>
<feature type="compositionally biased region" description="Low complexity" evidence="3">
    <location>
        <begin position="1738"/>
        <end position="1748"/>
    </location>
</feature>
<feature type="region of interest" description="Disordered" evidence="3">
    <location>
        <begin position="1729"/>
        <end position="1758"/>
    </location>
</feature>
<dbReference type="GO" id="GO:0006325">
    <property type="term" value="P:chromatin organization"/>
    <property type="evidence" value="ECO:0007669"/>
    <property type="project" value="UniProtKB-KW"/>
</dbReference>
<feature type="domain" description="HSA" evidence="5">
    <location>
        <begin position="564"/>
        <end position="642"/>
    </location>
</feature>
<evidence type="ECO:0000313" key="7">
    <source>
        <dbReference type="Proteomes" id="UP001454036"/>
    </source>
</evidence>
<feature type="region of interest" description="Disordered" evidence="3">
    <location>
        <begin position="1091"/>
        <end position="1115"/>
    </location>
</feature>
<evidence type="ECO:0000256" key="3">
    <source>
        <dbReference type="SAM" id="MobiDB-lite"/>
    </source>
</evidence>
<dbReference type="Proteomes" id="UP001454036">
    <property type="component" value="Unassembled WGS sequence"/>
</dbReference>
<feature type="region of interest" description="Disordered" evidence="3">
    <location>
        <begin position="855"/>
        <end position="886"/>
    </location>
</feature>
<feature type="compositionally biased region" description="Low complexity" evidence="3">
    <location>
        <begin position="1524"/>
        <end position="1535"/>
    </location>
</feature>